<dbReference type="SUPFAM" id="SSF54980">
    <property type="entry name" value="EF-G C-terminal domain-like"/>
    <property type="match status" value="1"/>
</dbReference>
<dbReference type="SUPFAM" id="SSF54211">
    <property type="entry name" value="Ribosomal protein S5 domain 2-like"/>
    <property type="match status" value="1"/>
</dbReference>
<keyword evidence="2" id="KW-0342">GTP-binding</keyword>
<dbReference type="SUPFAM" id="SSF52540">
    <property type="entry name" value="P-loop containing nucleoside triphosphate hydrolases"/>
    <property type="match status" value="1"/>
</dbReference>
<dbReference type="Gene3D" id="3.30.70.870">
    <property type="entry name" value="Elongation Factor G (Translational Gtpase), domain 3"/>
    <property type="match status" value="1"/>
</dbReference>
<dbReference type="InterPro" id="IPR014721">
    <property type="entry name" value="Ribsml_uS5_D2-typ_fold_subgr"/>
</dbReference>
<dbReference type="FunFam" id="3.40.50.300:FF:000746">
    <property type="entry name" value="Ribosome assembly protein 1"/>
    <property type="match status" value="1"/>
</dbReference>
<dbReference type="Gene3D" id="3.40.50.300">
    <property type="entry name" value="P-loop containing nucleotide triphosphate hydrolases"/>
    <property type="match status" value="1"/>
</dbReference>
<dbReference type="InterPro" id="IPR041095">
    <property type="entry name" value="EFG_II"/>
</dbReference>
<dbReference type="CDD" id="cd01681">
    <property type="entry name" value="aeEF2_snRNP_like_IV"/>
    <property type="match status" value="1"/>
</dbReference>
<dbReference type="InterPro" id="IPR035647">
    <property type="entry name" value="EFG_III/V"/>
</dbReference>
<dbReference type="GO" id="GO:0042256">
    <property type="term" value="P:cytosolic ribosome assembly"/>
    <property type="evidence" value="ECO:0007669"/>
    <property type="project" value="TreeGrafter"/>
</dbReference>
<dbReference type="PROSITE" id="PS51722">
    <property type="entry name" value="G_TR_2"/>
    <property type="match status" value="1"/>
</dbReference>
<keyword evidence="3" id="KW-0175">Coiled coil</keyword>
<dbReference type="InterPro" id="IPR000795">
    <property type="entry name" value="T_Tr_GTP-bd_dom"/>
</dbReference>
<dbReference type="GO" id="GO:0003924">
    <property type="term" value="F:GTPase activity"/>
    <property type="evidence" value="ECO:0007669"/>
    <property type="project" value="InterPro"/>
</dbReference>
<feature type="domain" description="Tr-type G" evidence="5">
    <location>
        <begin position="348"/>
        <end position="595"/>
    </location>
</feature>
<sequence>MNMQTEKNKNLEDLLTKKKEEILNGINKIVENSFANLEQEIKQNSSNPASVDSCLKANESQINEMRTNLTHEWRTEMRQKALYRIQQNFTDKAQLNSIEECSSPFSSPKSRFASQQSIDTTNGEISCISTDKTPSIYYFEPKSLSLIEESNRNEDDHMNEQNENISSDVIDKDAHNSTNFFLQSPFASYNRRNDSRPTFVSKSELVWSRPSFAQTYSPRAKRRTDLRDSLSQKRASITFCEKYQSSPKLQKTNEKYDQNEGGNIRASCVELFDETEVYLEPSGSEVIKTFTQKAADEKMDTSSKLKRQKKAKKIIQNQIEENNENMPLKKKRGRPRKATNKTKAKKQTLESDILNNSKELDCKTTLADQLLASNGIISKRLAGKLRYLDSRKDEQIRGITMKSSSISLGFAMDGEQFFINLIDSPGHVDFCGEVSTAIRLCDGALIVIDVVEGVCSQTKASLKQAWIEHLKPILVLNKIDRLVVERKLTPLDSYIRLQQILEQVNAFVGELFTADVLKESSKEPKASANESNEEEITYDWSSGLEEKDDSNVYFAPEQGNVVFASALDGWAFTINTFSNYLSKKMGINEKTLKMTLWGDFYLNSKTKKIMKGAQSKAKKPLFVSMVLENIWTVYEHIAMRRDKMMLEKIINSLNIQLSKRDLNHTDSRAQLQSVFSQWLPLSNSVLSAVCSLIPSPYELSEERVNLLMHSDSIKFETHHEEISKVRNAFKSCASGPDSQTIICVSKMFAIEKKFLPENRPRPLTAEEIALRREQIKLSKMSVNEEKENSGIVEEPFSVNNEEEKDENEDEFIAFARIFSGTVRKGDKLYVLGPKHNPYKIDSNLKVDPAKKLLDLSAEEHITVATIGNVYSLMGRDLELCEEVTAGNILGIGGLHDHIVKSATLSSTIYCPPFVDLHVISQPILRVAVEPQNPADILSLKKGLKLLNQADPCVEVKLQETGELVIATTGEIHLEKCIEDLQERFAKVPLNVSSPIVPFKETIVPPPKIDMVNEKIGESNVCRADAETNVNKEVTLMTPNKKLRVTIKAVPLPPEVTKLLESSEELLKILTNFRRAKANQMVTLSNETVQKLMNLKVQLSSLFQDEFWTPDLVDKILSFGPKHCGSNILLNLIENFKRPSLWNFESQSFSDSYSEYENYLLNGFQIATLAGPMCEEPMTGVCFVLKEWTMSEEVKTTESDPYGPFTGQIISTVKECCRKAFQAQPQRLVAAMYSCSIEVTSEVLGMFPLFNLFIKYINRVVTNICTSRG</sequence>
<dbReference type="FunFam" id="3.90.1430.10:FF:000002">
    <property type="entry name" value="Elongation factor like GTPase 1"/>
    <property type="match status" value="1"/>
</dbReference>
<gene>
    <name evidence="6" type="ORF">B4U79_06961</name>
</gene>
<reference evidence="6 7" key="1">
    <citation type="journal article" date="2018" name="Gigascience">
        <title>Genomes of trombidid mites reveal novel predicted allergens and laterally-transferred genes associated with secondary metabolism.</title>
        <authorList>
            <person name="Dong X."/>
            <person name="Chaisiri K."/>
            <person name="Xia D."/>
            <person name="Armstrong S.D."/>
            <person name="Fang Y."/>
            <person name="Donnelly M.J."/>
            <person name="Kadowaki T."/>
            <person name="McGarry J.W."/>
            <person name="Darby A.C."/>
            <person name="Makepeace B.L."/>
        </authorList>
    </citation>
    <scope>NUCLEOTIDE SEQUENCE [LARGE SCALE GENOMIC DNA]</scope>
    <source>
        <strain evidence="6">UoL-WK</strain>
    </source>
</reference>
<keyword evidence="6" id="KW-0251">Elongation factor</keyword>
<dbReference type="FunFam" id="3.30.70.870:FF:000002">
    <property type="entry name" value="Translation elongation factor 2"/>
    <property type="match status" value="1"/>
</dbReference>
<dbReference type="InterPro" id="IPR027417">
    <property type="entry name" value="P-loop_NTPase"/>
</dbReference>
<dbReference type="Pfam" id="PF14492">
    <property type="entry name" value="EFG_III"/>
    <property type="match status" value="1"/>
</dbReference>
<dbReference type="SUPFAM" id="SSF50447">
    <property type="entry name" value="Translation proteins"/>
    <property type="match status" value="1"/>
</dbReference>
<evidence type="ECO:0000256" key="2">
    <source>
        <dbReference type="ARBA" id="ARBA00023134"/>
    </source>
</evidence>
<dbReference type="Gene3D" id="3.30.230.10">
    <property type="match status" value="1"/>
</dbReference>
<dbReference type="Pfam" id="PF25118">
    <property type="entry name" value="EFL1"/>
    <property type="match status" value="1"/>
</dbReference>
<dbReference type="InterPro" id="IPR020568">
    <property type="entry name" value="Ribosomal_Su5_D2-typ_SF"/>
</dbReference>
<keyword evidence="6" id="KW-0648">Protein biosynthesis</keyword>
<protein>
    <submittedName>
        <fullName evidence="6">Elongation factor Tu GTP-binding domain-containing protein 1-like protein</fullName>
    </submittedName>
</protein>
<dbReference type="Pfam" id="PF00009">
    <property type="entry name" value="GTP_EFTU"/>
    <property type="match status" value="1"/>
</dbReference>
<evidence type="ECO:0000256" key="1">
    <source>
        <dbReference type="ARBA" id="ARBA00022741"/>
    </source>
</evidence>
<name>A0A443R2V6_9ACAR</name>
<dbReference type="AlphaFoldDB" id="A0A443R2V6"/>
<feature type="compositionally biased region" description="Basic residues" evidence="4">
    <location>
        <begin position="328"/>
        <end position="346"/>
    </location>
</feature>
<comment type="caution">
    <text evidence="6">The sequence shown here is derived from an EMBL/GenBank/DDBJ whole genome shotgun (WGS) entry which is preliminary data.</text>
</comment>
<dbReference type="GO" id="GO:0005525">
    <property type="term" value="F:GTP binding"/>
    <property type="evidence" value="ECO:0007669"/>
    <property type="project" value="UniProtKB-KW"/>
</dbReference>
<dbReference type="GO" id="GO:0003746">
    <property type="term" value="F:translation elongation factor activity"/>
    <property type="evidence" value="ECO:0007669"/>
    <property type="project" value="UniProtKB-KW"/>
</dbReference>
<dbReference type="InterPro" id="IPR009000">
    <property type="entry name" value="Transl_B-barrel_sf"/>
</dbReference>
<dbReference type="Proteomes" id="UP000285301">
    <property type="component" value="Unassembled WGS sequence"/>
</dbReference>
<keyword evidence="7" id="KW-1185">Reference proteome</keyword>
<dbReference type="PANTHER" id="PTHR42908:SF3">
    <property type="entry name" value="ELONGATION FACTOR-LIKE GTPASE 1"/>
    <property type="match status" value="1"/>
</dbReference>
<dbReference type="PANTHER" id="PTHR42908">
    <property type="entry name" value="TRANSLATION ELONGATION FACTOR-RELATED"/>
    <property type="match status" value="1"/>
</dbReference>
<evidence type="ECO:0000313" key="6">
    <source>
        <dbReference type="EMBL" id="RWS09590.1"/>
    </source>
</evidence>
<dbReference type="EMBL" id="NCKU01002437">
    <property type="protein sequence ID" value="RWS09590.1"/>
    <property type="molecule type" value="Genomic_DNA"/>
</dbReference>
<dbReference type="GO" id="GO:0043022">
    <property type="term" value="F:ribosome binding"/>
    <property type="evidence" value="ECO:0007669"/>
    <property type="project" value="TreeGrafter"/>
</dbReference>
<evidence type="ECO:0000256" key="3">
    <source>
        <dbReference type="SAM" id="Coils"/>
    </source>
</evidence>
<dbReference type="GO" id="GO:0005829">
    <property type="term" value="C:cytosol"/>
    <property type="evidence" value="ECO:0007669"/>
    <property type="project" value="TreeGrafter"/>
</dbReference>
<organism evidence="6 7">
    <name type="scientific">Dinothrombium tinctorium</name>
    <dbReference type="NCBI Taxonomy" id="1965070"/>
    <lineage>
        <taxon>Eukaryota</taxon>
        <taxon>Metazoa</taxon>
        <taxon>Ecdysozoa</taxon>
        <taxon>Arthropoda</taxon>
        <taxon>Chelicerata</taxon>
        <taxon>Arachnida</taxon>
        <taxon>Acari</taxon>
        <taxon>Acariformes</taxon>
        <taxon>Trombidiformes</taxon>
        <taxon>Prostigmata</taxon>
        <taxon>Anystina</taxon>
        <taxon>Parasitengona</taxon>
        <taxon>Trombidioidea</taxon>
        <taxon>Trombidiidae</taxon>
        <taxon>Dinothrombium</taxon>
    </lineage>
</organism>
<evidence type="ECO:0000313" key="7">
    <source>
        <dbReference type="Proteomes" id="UP000285301"/>
    </source>
</evidence>
<keyword evidence="1" id="KW-0547">Nucleotide-binding</keyword>
<accession>A0A443R2V6</accession>
<dbReference type="CDD" id="cd16268">
    <property type="entry name" value="EF2_II"/>
    <property type="match status" value="1"/>
</dbReference>
<evidence type="ECO:0000259" key="5">
    <source>
        <dbReference type="PROSITE" id="PS51722"/>
    </source>
</evidence>
<dbReference type="Gene3D" id="2.40.30.10">
    <property type="entry name" value="Translation factors"/>
    <property type="match status" value="1"/>
</dbReference>
<dbReference type="Pfam" id="PF03144">
    <property type="entry name" value="GTP_EFTU_D2"/>
    <property type="match status" value="1"/>
</dbReference>
<dbReference type="GO" id="GO:1990904">
    <property type="term" value="C:ribonucleoprotein complex"/>
    <property type="evidence" value="ECO:0007669"/>
    <property type="project" value="TreeGrafter"/>
</dbReference>
<evidence type="ECO:0000256" key="4">
    <source>
        <dbReference type="SAM" id="MobiDB-lite"/>
    </source>
</evidence>
<feature type="region of interest" description="Disordered" evidence="4">
    <location>
        <begin position="321"/>
        <end position="346"/>
    </location>
</feature>
<dbReference type="PRINTS" id="PR00315">
    <property type="entry name" value="ELONGATNFCT"/>
</dbReference>
<proteinExistence type="predicted"/>
<dbReference type="InterPro" id="IPR056752">
    <property type="entry name" value="EFL1"/>
</dbReference>
<dbReference type="InterPro" id="IPR004161">
    <property type="entry name" value="EFTu-like_2"/>
</dbReference>
<dbReference type="STRING" id="1965070.A0A443R2V6"/>
<dbReference type="OrthoDB" id="364892at2759"/>
<feature type="coiled-coil region" evidence="3">
    <location>
        <begin position="1"/>
        <end position="47"/>
    </location>
</feature>
<dbReference type="Gene3D" id="3.90.1430.10">
    <property type="entry name" value="Yeast translation eEF2 (G' domain)"/>
    <property type="match status" value="1"/>
</dbReference>